<evidence type="ECO:0000313" key="1">
    <source>
        <dbReference type="Proteomes" id="UP000095287"/>
    </source>
</evidence>
<dbReference type="WBParaSite" id="L893_g31280.t1">
    <property type="protein sequence ID" value="L893_g31280.t1"/>
    <property type="gene ID" value="L893_g31280"/>
</dbReference>
<dbReference type="Proteomes" id="UP000095287">
    <property type="component" value="Unplaced"/>
</dbReference>
<name>A0A1I7ZZC4_9BILA</name>
<reference evidence="2" key="1">
    <citation type="submission" date="2016-11" db="UniProtKB">
        <authorList>
            <consortium name="WormBaseParasite"/>
        </authorList>
    </citation>
    <scope>IDENTIFICATION</scope>
</reference>
<dbReference type="AlphaFoldDB" id="A0A1I7ZZC4"/>
<protein>
    <submittedName>
        <fullName evidence="2">Uncharacterized protein</fullName>
    </submittedName>
</protein>
<accession>A0A1I7ZZC4</accession>
<organism evidence="1 2">
    <name type="scientific">Steinernema glaseri</name>
    <dbReference type="NCBI Taxonomy" id="37863"/>
    <lineage>
        <taxon>Eukaryota</taxon>
        <taxon>Metazoa</taxon>
        <taxon>Ecdysozoa</taxon>
        <taxon>Nematoda</taxon>
        <taxon>Chromadorea</taxon>
        <taxon>Rhabditida</taxon>
        <taxon>Tylenchina</taxon>
        <taxon>Panagrolaimomorpha</taxon>
        <taxon>Strongyloidoidea</taxon>
        <taxon>Steinernematidae</taxon>
        <taxon>Steinernema</taxon>
    </lineage>
</organism>
<proteinExistence type="predicted"/>
<evidence type="ECO:0000313" key="2">
    <source>
        <dbReference type="WBParaSite" id="L893_g31280.t1"/>
    </source>
</evidence>
<keyword evidence="1" id="KW-1185">Reference proteome</keyword>
<sequence length="106" mass="11949">MRLNGGESSDARNTRKEIVRMMVRSSPGHFIETHYQRFCIQKGGQMAVGRADAGRDVSAFRLTVLTKKKQIVSRRRFGTSRLEVSHRFMVPQQPGSNVAVGEKDVD</sequence>